<dbReference type="AlphaFoldDB" id="A0A6I9R4C4"/>
<reference evidence="3" key="1">
    <citation type="submission" date="2025-08" db="UniProtKB">
        <authorList>
            <consortium name="RefSeq"/>
        </authorList>
    </citation>
    <scope>IDENTIFICATION</scope>
</reference>
<dbReference type="KEGG" id="egu:105042177"/>
<dbReference type="OrthoDB" id="605154at2759"/>
<proteinExistence type="predicted"/>
<dbReference type="InterPro" id="IPR004158">
    <property type="entry name" value="DUF247_pln"/>
</dbReference>
<evidence type="ECO:0000256" key="1">
    <source>
        <dbReference type="SAM" id="MobiDB-lite"/>
    </source>
</evidence>
<accession>A0A6I9R4C4</accession>
<name>A0A6I9R4C4_ELAGV</name>
<dbReference type="Pfam" id="PF03140">
    <property type="entry name" value="DUF247"/>
    <property type="match status" value="2"/>
</dbReference>
<keyword evidence="2" id="KW-1185">Reference proteome</keyword>
<evidence type="ECO:0000313" key="2">
    <source>
        <dbReference type="Proteomes" id="UP000504607"/>
    </source>
</evidence>
<feature type="region of interest" description="Disordered" evidence="1">
    <location>
        <begin position="1"/>
        <end position="29"/>
    </location>
</feature>
<organism evidence="2 3">
    <name type="scientific">Elaeis guineensis var. tenera</name>
    <name type="common">Oil palm</name>
    <dbReference type="NCBI Taxonomy" id="51953"/>
    <lineage>
        <taxon>Eukaryota</taxon>
        <taxon>Viridiplantae</taxon>
        <taxon>Streptophyta</taxon>
        <taxon>Embryophyta</taxon>
        <taxon>Tracheophyta</taxon>
        <taxon>Spermatophyta</taxon>
        <taxon>Magnoliopsida</taxon>
        <taxon>Liliopsida</taxon>
        <taxon>Arecaceae</taxon>
        <taxon>Arecoideae</taxon>
        <taxon>Cocoseae</taxon>
        <taxon>Elaeidinae</taxon>
        <taxon>Elaeis</taxon>
    </lineage>
</organism>
<dbReference type="PANTHER" id="PTHR31170:SF25">
    <property type="entry name" value="BNAA09G04570D PROTEIN"/>
    <property type="match status" value="1"/>
</dbReference>
<dbReference type="RefSeq" id="XP_010917597.2">
    <property type="nucleotide sequence ID" value="XM_010919295.3"/>
</dbReference>
<dbReference type="GeneID" id="105042177"/>
<protein>
    <submittedName>
        <fullName evidence="3">UPF0481 protein At3g47200 isoform X2</fullName>
    </submittedName>
</protein>
<sequence>MSDSDSETAQVPSEPDSDSETPPENSKAAQWFREEEDFTIYGVPPEIFERDRKAYQPKAVCIGPFFREWRHRGHLEVMQQYKWECTKRLMPKKETREKCLTEMKELEASVRQKYSEKFPKIISDDFARMLMLDGCFLLHLLRRYAPGPEEPKSGHKEAKLLVGRMQIWELVRYDLLLLQNQIPFCVIQRLHEFLYPDDSNTNLVDCAINFFSSLRPCRKLKQSRFYIQVKDVHHLLHLIYSSLLPCPKYGTSSSGPKSSRRWIPSATELQLAGMNFKRRESANGFLSFLDVKFSDGVMEIPKIKDMRLLHLKEILIDLTTVDKDKGATHFFSRLCNEVGNNKNYLGKLFSDVMDYHDTPLNKWRAELNEKYFKSPLTIISLTAGAIALPLSVASNIKNIFF</sequence>
<evidence type="ECO:0000313" key="3">
    <source>
        <dbReference type="RefSeq" id="XP_010917597.2"/>
    </source>
</evidence>
<dbReference type="Proteomes" id="UP000504607">
    <property type="component" value="Chromosome 3"/>
</dbReference>
<dbReference type="PANTHER" id="PTHR31170">
    <property type="entry name" value="BNAC04G53230D PROTEIN"/>
    <property type="match status" value="1"/>
</dbReference>
<gene>
    <name evidence="3" type="primary">LOC105042177</name>
</gene>